<keyword evidence="3 5" id="KW-0808">Transferase</keyword>
<evidence type="ECO:0000256" key="1">
    <source>
        <dbReference type="ARBA" id="ARBA00006739"/>
    </source>
</evidence>
<dbReference type="AlphaFoldDB" id="A0A7C3J766"/>
<evidence type="ECO:0000259" key="4">
    <source>
        <dbReference type="Pfam" id="PF00535"/>
    </source>
</evidence>
<gene>
    <name evidence="5" type="ORF">ENS15_06265</name>
</gene>
<dbReference type="GO" id="GO:0016757">
    <property type="term" value="F:glycosyltransferase activity"/>
    <property type="evidence" value="ECO:0007669"/>
    <property type="project" value="UniProtKB-KW"/>
</dbReference>
<evidence type="ECO:0000256" key="3">
    <source>
        <dbReference type="ARBA" id="ARBA00022679"/>
    </source>
</evidence>
<feature type="domain" description="Glycosyltransferase 2-like" evidence="4">
    <location>
        <begin position="8"/>
        <end position="135"/>
    </location>
</feature>
<dbReference type="InterPro" id="IPR001173">
    <property type="entry name" value="Glyco_trans_2-like"/>
</dbReference>
<proteinExistence type="inferred from homology"/>
<reference evidence="5" key="1">
    <citation type="journal article" date="2020" name="mSystems">
        <title>Genome- and Community-Level Interaction Insights into Carbon Utilization and Element Cycling Functions of Hydrothermarchaeota in Hydrothermal Sediment.</title>
        <authorList>
            <person name="Zhou Z."/>
            <person name="Liu Y."/>
            <person name="Xu W."/>
            <person name="Pan J."/>
            <person name="Luo Z.H."/>
            <person name="Li M."/>
        </authorList>
    </citation>
    <scope>NUCLEOTIDE SEQUENCE [LARGE SCALE GENOMIC DNA]</scope>
    <source>
        <strain evidence="5">SpSt-464</strain>
    </source>
</reference>
<keyword evidence="2" id="KW-0328">Glycosyltransferase</keyword>
<protein>
    <submittedName>
        <fullName evidence="5">Glycosyltransferase family 2 protein</fullName>
    </submittedName>
</protein>
<sequence>MDKVLAVVLNYNGSFFTGDLFLKTIKSLKEQSYKDLKTVVVDNCSTDDSIKLIKHNFPEIEIIKLSKNHKTSAYNFGLSYSLKNRYKYTLLSNNDIIYRSDFIENMVDFAKKFKDGGIFTPKILFLDNKTKVNSTGLVINKTGYGYDRDFGKDLKDLKRESGEVTGGSGGAMFVRTDIVKIIGYYEKFYLAYYEDLDFSFKLLRFSNLKIYYNGSAICYHKFSSSWKNEKVKNFYMNRNRFYFIIIHFPIRLIHKSIKFLIFNQKNKSKELNYFMYLDILFNLPFLILKRLKYSKKTKKKNFTKFLEDYTGFPKI</sequence>
<dbReference type="InterPro" id="IPR029044">
    <property type="entry name" value="Nucleotide-diphossugar_trans"/>
</dbReference>
<evidence type="ECO:0000313" key="5">
    <source>
        <dbReference type="EMBL" id="HFK24232.1"/>
    </source>
</evidence>
<dbReference type="EMBL" id="DSTT01000005">
    <property type="protein sequence ID" value="HFK24232.1"/>
    <property type="molecule type" value="Genomic_DNA"/>
</dbReference>
<name>A0A7C3J766_UNCW3</name>
<dbReference type="SUPFAM" id="SSF53448">
    <property type="entry name" value="Nucleotide-diphospho-sugar transferases"/>
    <property type="match status" value="1"/>
</dbReference>
<evidence type="ECO:0000256" key="2">
    <source>
        <dbReference type="ARBA" id="ARBA00022676"/>
    </source>
</evidence>
<organism evidence="5">
    <name type="scientific">candidate division WOR-3 bacterium</name>
    <dbReference type="NCBI Taxonomy" id="2052148"/>
    <lineage>
        <taxon>Bacteria</taxon>
        <taxon>Bacteria division WOR-3</taxon>
    </lineage>
</organism>
<dbReference type="Gene3D" id="3.90.550.10">
    <property type="entry name" value="Spore Coat Polysaccharide Biosynthesis Protein SpsA, Chain A"/>
    <property type="match status" value="1"/>
</dbReference>
<comment type="similarity">
    <text evidence="1">Belongs to the glycosyltransferase 2 family.</text>
</comment>
<comment type="caution">
    <text evidence="5">The sequence shown here is derived from an EMBL/GenBank/DDBJ whole genome shotgun (WGS) entry which is preliminary data.</text>
</comment>
<dbReference type="PANTHER" id="PTHR43179">
    <property type="entry name" value="RHAMNOSYLTRANSFERASE WBBL"/>
    <property type="match status" value="1"/>
</dbReference>
<accession>A0A7C3J766</accession>
<dbReference type="Pfam" id="PF00535">
    <property type="entry name" value="Glycos_transf_2"/>
    <property type="match status" value="1"/>
</dbReference>
<dbReference type="PANTHER" id="PTHR43179:SF12">
    <property type="entry name" value="GALACTOFURANOSYLTRANSFERASE GLFT2"/>
    <property type="match status" value="1"/>
</dbReference>